<evidence type="ECO:0000313" key="1">
    <source>
        <dbReference type="EMBL" id="VBA32704.1"/>
    </source>
</evidence>
<keyword evidence="2" id="KW-1185">Reference proteome</keyword>
<reference evidence="1 2" key="1">
    <citation type="submission" date="2018-09" db="EMBL/GenBank/DDBJ databases">
        <authorList>
            <person name="Tagini F."/>
        </authorList>
    </citation>
    <scope>NUCLEOTIDE SEQUENCE [LARGE SCALE GENOMIC DNA]</scope>
    <source>
        <strain evidence="1 2">MK4</strain>
    </source>
</reference>
<dbReference type="EMBL" id="UPHM01000163">
    <property type="protein sequence ID" value="VBA32704.1"/>
    <property type="molecule type" value="Genomic_DNA"/>
</dbReference>
<sequence>MFIFISVRFPTLSARRFRRLWPFSLIDLLKNVLNLLRYARSLGPHLFWCGLCPGRYFEAYGVFGGRVLYVPGI</sequence>
<comment type="caution">
    <text evidence="1">The sequence shown here is derived from an EMBL/GenBank/DDBJ whole genome shotgun (WGS) entry which is preliminary data.</text>
</comment>
<dbReference type="Proteomes" id="UP000271464">
    <property type="component" value="Unassembled WGS sequence"/>
</dbReference>
<gene>
    <name evidence="1" type="ORF">LAUMK4_05791</name>
</gene>
<proteinExistence type="predicted"/>
<accession>A0ABY6RSD4</accession>
<name>A0ABY6RSD4_9MYCO</name>
<organism evidence="1 2">
    <name type="scientific">Mycobacterium persicum</name>
    <dbReference type="NCBI Taxonomy" id="1487726"/>
    <lineage>
        <taxon>Bacteria</taxon>
        <taxon>Bacillati</taxon>
        <taxon>Actinomycetota</taxon>
        <taxon>Actinomycetes</taxon>
        <taxon>Mycobacteriales</taxon>
        <taxon>Mycobacteriaceae</taxon>
        <taxon>Mycobacterium</taxon>
    </lineage>
</organism>
<protein>
    <submittedName>
        <fullName evidence="1">Uncharacterized protein</fullName>
    </submittedName>
</protein>
<evidence type="ECO:0000313" key="2">
    <source>
        <dbReference type="Proteomes" id="UP000271464"/>
    </source>
</evidence>